<dbReference type="RefSeq" id="WP_003849335.1">
    <property type="nucleotide sequence ID" value="NZ_BQKK01000001.1"/>
</dbReference>
<keyword evidence="1" id="KW-1133">Transmembrane helix</keyword>
<dbReference type="EMBL" id="BQKK01000001">
    <property type="protein sequence ID" value="GJN41959.1"/>
    <property type="molecule type" value="Genomic_DNA"/>
</dbReference>
<dbReference type="AlphaFoldDB" id="A0AAV5G5K9"/>
<gene>
    <name evidence="2" type="ORF">CAT723_04380</name>
</gene>
<keyword evidence="1" id="KW-0812">Transmembrane</keyword>
<proteinExistence type="predicted"/>
<reference evidence="2" key="1">
    <citation type="submission" date="2021-12" db="EMBL/GenBank/DDBJ databases">
        <title>Draft genome sequence of Corynebacterium ammoniagenes strain T-723.</title>
        <authorList>
            <person name="Matsuzawa M."/>
            <person name="Hiratani M."/>
            <person name="Abe I."/>
            <person name="Tsuji Y."/>
            <person name="Nakamura J."/>
        </authorList>
    </citation>
    <scope>NUCLEOTIDE SEQUENCE</scope>
    <source>
        <strain evidence="2">T-723</strain>
    </source>
</reference>
<protein>
    <submittedName>
        <fullName evidence="2">Uncharacterized protein</fullName>
    </submittedName>
</protein>
<sequence>MEWFRNFSDALTQPFVAAAVWQQMGTIILVGIPALVVLAWVLMLVIDLLGKVIRRVVSSDSTVTG</sequence>
<evidence type="ECO:0000313" key="2">
    <source>
        <dbReference type="EMBL" id="GJN41959.1"/>
    </source>
</evidence>
<keyword evidence="1" id="KW-0472">Membrane</keyword>
<comment type="caution">
    <text evidence="2">The sequence shown here is derived from an EMBL/GenBank/DDBJ whole genome shotgun (WGS) entry which is preliminary data.</text>
</comment>
<dbReference type="Proteomes" id="UP001054925">
    <property type="component" value="Unassembled WGS sequence"/>
</dbReference>
<evidence type="ECO:0000313" key="3">
    <source>
        <dbReference type="Proteomes" id="UP001054925"/>
    </source>
</evidence>
<accession>A0AAV5G5K9</accession>
<evidence type="ECO:0000256" key="1">
    <source>
        <dbReference type="SAM" id="Phobius"/>
    </source>
</evidence>
<feature type="transmembrane region" description="Helical" evidence="1">
    <location>
        <begin position="20"/>
        <end position="46"/>
    </location>
</feature>
<organism evidence="2 3">
    <name type="scientific">Corynebacterium ammoniagenes</name>
    <name type="common">Brevibacterium ammoniagenes</name>
    <dbReference type="NCBI Taxonomy" id="1697"/>
    <lineage>
        <taxon>Bacteria</taxon>
        <taxon>Bacillati</taxon>
        <taxon>Actinomycetota</taxon>
        <taxon>Actinomycetes</taxon>
        <taxon>Mycobacteriales</taxon>
        <taxon>Corynebacteriaceae</taxon>
        <taxon>Corynebacterium</taxon>
    </lineage>
</organism>
<name>A0AAV5G5K9_CORAM</name>